<evidence type="ECO:0000256" key="5">
    <source>
        <dbReference type="ARBA" id="ARBA00022832"/>
    </source>
</evidence>
<evidence type="ECO:0000256" key="8">
    <source>
        <dbReference type="ARBA" id="ARBA00023136"/>
    </source>
</evidence>
<feature type="transmembrane region" description="Helical" evidence="10">
    <location>
        <begin position="243"/>
        <end position="259"/>
    </location>
</feature>
<feature type="transmembrane region" description="Helical" evidence="10">
    <location>
        <begin position="66"/>
        <end position="86"/>
    </location>
</feature>
<dbReference type="GO" id="GO:0034625">
    <property type="term" value="P:fatty acid elongation, monounsaturated fatty acid"/>
    <property type="evidence" value="ECO:0007669"/>
    <property type="project" value="TreeGrafter"/>
</dbReference>
<evidence type="ECO:0000256" key="7">
    <source>
        <dbReference type="ARBA" id="ARBA00023098"/>
    </source>
</evidence>
<dbReference type="InterPro" id="IPR002076">
    <property type="entry name" value="ELO_fam"/>
</dbReference>
<keyword evidence="9 10" id="KW-0275">Fatty acid biosynthesis</keyword>
<dbReference type="PROSITE" id="PS01188">
    <property type="entry name" value="ELO"/>
    <property type="match status" value="1"/>
</dbReference>
<evidence type="ECO:0000313" key="11">
    <source>
        <dbReference type="EMBL" id="PAA86337.1"/>
    </source>
</evidence>
<feature type="transmembrane region" description="Helical" evidence="10">
    <location>
        <begin position="37"/>
        <end position="54"/>
    </location>
</feature>
<comment type="similarity">
    <text evidence="10">Belongs to the ELO family.</text>
</comment>
<dbReference type="PANTHER" id="PTHR11157:SF12">
    <property type="entry name" value="ELONGATION OF VERY LONG CHAIN FATTY ACIDS PROTEIN 4"/>
    <property type="match status" value="1"/>
</dbReference>
<dbReference type="EC" id="2.3.1.199" evidence="10"/>
<dbReference type="InterPro" id="IPR030457">
    <property type="entry name" value="ELO_CS"/>
</dbReference>
<comment type="subcellular location">
    <subcellularLocation>
        <location evidence="1">Membrane</location>
        <topology evidence="1">Multi-pass membrane protein</topology>
    </subcellularLocation>
</comment>
<evidence type="ECO:0000256" key="4">
    <source>
        <dbReference type="ARBA" id="ARBA00022692"/>
    </source>
</evidence>
<sequence>MDAAWIVDRVSHAYDFYLWTLTRADKRVERWFLMQDYWPTWALMFLYLFAVHFGKKFMANREPFSLRWPLIIYNAALVLLNFHIFWELFYCSYMRGYSYLCQHLDYSEDPYEMRIAKALWWYYFSKCIEFMDTIFFVLRKKNHLISFLHVYHHATMFPLWWIGVKWVAGGQTFVGAMINSFVHVVMYTYYGLCAVGESVQKYLWWKRYLTRMQLIQFFIGMVMGSHSLLTGCGAVPIWMEYGAMFYGMSMIILFANFYYQEYVSRTNANKKRPAVNGNASNGFAASHHHSNGKKTD</sequence>
<feature type="transmembrane region" description="Helical" evidence="10">
    <location>
        <begin position="214"/>
        <end position="237"/>
    </location>
</feature>
<dbReference type="STRING" id="282301.A0A267GLN6"/>
<keyword evidence="7 10" id="KW-0443">Lipid metabolism</keyword>
<protein>
    <recommendedName>
        <fullName evidence="10">Elongation of very long chain fatty acids protein</fullName>
        <ecNumber evidence="10">2.3.1.199</ecNumber>
    </recommendedName>
    <alternativeName>
        <fullName evidence="10">Very-long-chain 3-oxoacyl-CoA synthase</fullName>
    </alternativeName>
</protein>
<evidence type="ECO:0000313" key="12">
    <source>
        <dbReference type="Proteomes" id="UP000215902"/>
    </source>
</evidence>
<gene>
    <name evidence="11" type="ORF">BOX15_Mlig014540g4</name>
</gene>
<evidence type="ECO:0000256" key="10">
    <source>
        <dbReference type="RuleBase" id="RU361115"/>
    </source>
</evidence>
<reference evidence="11 12" key="1">
    <citation type="submission" date="2017-06" db="EMBL/GenBank/DDBJ databases">
        <title>A platform for efficient transgenesis in Macrostomum lignano, a flatworm model organism for stem cell research.</title>
        <authorList>
            <person name="Berezikov E."/>
        </authorList>
    </citation>
    <scope>NUCLEOTIDE SEQUENCE [LARGE SCALE GENOMIC DNA]</scope>
    <source>
        <strain evidence="11">DV1</strain>
        <tissue evidence="11">Whole organism</tissue>
    </source>
</reference>
<proteinExistence type="inferred from homology"/>
<dbReference type="PANTHER" id="PTHR11157">
    <property type="entry name" value="FATTY ACID ACYL TRANSFERASE-RELATED"/>
    <property type="match status" value="1"/>
</dbReference>
<comment type="caution">
    <text evidence="11">The sequence shown here is derived from an EMBL/GenBank/DDBJ whole genome shotgun (WGS) entry which is preliminary data.</text>
</comment>
<name>A0A267GLN6_9PLAT</name>
<keyword evidence="4 10" id="KW-0812">Transmembrane</keyword>
<feature type="transmembrane region" description="Helical" evidence="10">
    <location>
        <begin position="174"/>
        <end position="193"/>
    </location>
</feature>
<dbReference type="EMBL" id="NIVC01000283">
    <property type="protein sequence ID" value="PAA86337.1"/>
    <property type="molecule type" value="Genomic_DNA"/>
</dbReference>
<keyword evidence="12" id="KW-1185">Reference proteome</keyword>
<dbReference type="Proteomes" id="UP000215902">
    <property type="component" value="Unassembled WGS sequence"/>
</dbReference>
<feature type="transmembrane region" description="Helical" evidence="10">
    <location>
        <begin position="150"/>
        <end position="168"/>
    </location>
</feature>
<keyword evidence="8 10" id="KW-0472">Membrane</keyword>
<accession>A0A267GLN6</accession>
<dbReference type="GO" id="GO:0019367">
    <property type="term" value="P:fatty acid elongation, saturated fatty acid"/>
    <property type="evidence" value="ECO:0007669"/>
    <property type="project" value="TreeGrafter"/>
</dbReference>
<keyword evidence="6 10" id="KW-1133">Transmembrane helix</keyword>
<comment type="catalytic activity">
    <reaction evidence="10">
        <text>a very-long-chain acyl-CoA + malonyl-CoA + H(+) = a very-long-chain 3-oxoacyl-CoA + CO2 + CoA</text>
        <dbReference type="Rhea" id="RHEA:32727"/>
        <dbReference type="ChEBI" id="CHEBI:15378"/>
        <dbReference type="ChEBI" id="CHEBI:16526"/>
        <dbReference type="ChEBI" id="CHEBI:57287"/>
        <dbReference type="ChEBI" id="CHEBI:57384"/>
        <dbReference type="ChEBI" id="CHEBI:90725"/>
        <dbReference type="ChEBI" id="CHEBI:90736"/>
        <dbReference type="EC" id="2.3.1.199"/>
    </reaction>
</comment>
<evidence type="ECO:0000256" key="3">
    <source>
        <dbReference type="ARBA" id="ARBA00022679"/>
    </source>
</evidence>
<dbReference type="OrthoDB" id="434092at2759"/>
<dbReference type="GO" id="GO:0005789">
    <property type="term" value="C:endoplasmic reticulum membrane"/>
    <property type="evidence" value="ECO:0007669"/>
    <property type="project" value="TreeGrafter"/>
</dbReference>
<evidence type="ECO:0000256" key="1">
    <source>
        <dbReference type="ARBA" id="ARBA00004141"/>
    </source>
</evidence>
<keyword evidence="3 10" id="KW-0808">Transferase</keyword>
<organism evidence="11 12">
    <name type="scientific">Macrostomum lignano</name>
    <dbReference type="NCBI Taxonomy" id="282301"/>
    <lineage>
        <taxon>Eukaryota</taxon>
        <taxon>Metazoa</taxon>
        <taxon>Spiralia</taxon>
        <taxon>Lophotrochozoa</taxon>
        <taxon>Platyhelminthes</taxon>
        <taxon>Rhabditophora</taxon>
        <taxon>Macrostomorpha</taxon>
        <taxon>Macrostomida</taxon>
        <taxon>Macrostomidae</taxon>
        <taxon>Macrostomum</taxon>
    </lineage>
</organism>
<evidence type="ECO:0000256" key="2">
    <source>
        <dbReference type="ARBA" id="ARBA00022516"/>
    </source>
</evidence>
<dbReference type="AlphaFoldDB" id="A0A267GLN6"/>
<evidence type="ECO:0000256" key="6">
    <source>
        <dbReference type="ARBA" id="ARBA00022989"/>
    </source>
</evidence>
<dbReference type="GO" id="GO:0042761">
    <property type="term" value="P:very long-chain fatty acid biosynthetic process"/>
    <property type="evidence" value="ECO:0007669"/>
    <property type="project" value="TreeGrafter"/>
</dbReference>
<keyword evidence="2 10" id="KW-0444">Lipid biosynthesis</keyword>
<dbReference type="Pfam" id="PF01151">
    <property type="entry name" value="ELO"/>
    <property type="match status" value="1"/>
</dbReference>
<evidence type="ECO:0000256" key="9">
    <source>
        <dbReference type="ARBA" id="ARBA00023160"/>
    </source>
</evidence>
<dbReference type="GO" id="GO:0009922">
    <property type="term" value="F:fatty acid elongase activity"/>
    <property type="evidence" value="ECO:0007669"/>
    <property type="project" value="UniProtKB-EC"/>
</dbReference>
<keyword evidence="5 10" id="KW-0276">Fatty acid metabolism</keyword>
<dbReference type="GO" id="GO:0030148">
    <property type="term" value="P:sphingolipid biosynthetic process"/>
    <property type="evidence" value="ECO:0007669"/>
    <property type="project" value="TreeGrafter"/>
</dbReference>
<dbReference type="GO" id="GO:0034626">
    <property type="term" value="P:fatty acid elongation, polyunsaturated fatty acid"/>
    <property type="evidence" value="ECO:0007669"/>
    <property type="project" value="TreeGrafter"/>
</dbReference>